<organism evidence="5 6">
    <name type="scientific">Mariniblastus fucicola</name>
    <dbReference type="NCBI Taxonomy" id="980251"/>
    <lineage>
        <taxon>Bacteria</taxon>
        <taxon>Pseudomonadati</taxon>
        <taxon>Planctomycetota</taxon>
        <taxon>Planctomycetia</taxon>
        <taxon>Pirellulales</taxon>
        <taxon>Pirellulaceae</taxon>
        <taxon>Mariniblastus</taxon>
    </lineage>
</organism>
<dbReference type="Pfam" id="PF00722">
    <property type="entry name" value="Glyco_hydro_16"/>
    <property type="match status" value="1"/>
</dbReference>
<keyword evidence="6" id="KW-1185">Reference proteome</keyword>
<dbReference type="RefSeq" id="WP_075086260.1">
    <property type="nucleotide sequence ID" value="NZ_CP042912.1"/>
</dbReference>
<dbReference type="PANTHER" id="PTHR10963">
    <property type="entry name" value="GLYCOSYL HYDROLASE-RELATED"/>
    <property type="match status" value="1"/>
</dbReference>
<dbReference type="OrthoDB" id="9809583at2"/>
<dbReference type="InterPro" id="IPR000757">
    <property type="entry name" value="Beta-glucanase-like"/>
</dbReference>
<gene>
    <name evidence="5" type="primary">bglA</name>
    <name evidence="5" type="ORF">MFFC18_35200</name>
</gene>
<proteinExistence type="inferred from homology"/>
<feature type="domain" description="GH16" evidence="4">
    <location>
        <begin position="141"/>
        <end position="472"/>
    </location>
</feature>
<dbReference type="GO" id="GO:0005975">
    <property type="term" value="P:carbohydrate metabolic process"/>
    <property type="evidence" value="ECO:0007669"/>
    <property type="project" value="InterPro"/>
</dbReference>
<dbReference type="EC" id="3.2.1.73" evidence="5"/>
<evidence type="ECO:0000259" key="4">
    <source>
        <dbReference type="PROSITE" id="PS51762"/>
    </source>
</evidence>
<keyword evidence="3" id="KW-0732">Signal</keyword>
<feature type="region of interest" description="Disordered" evidence="2">
    <location>
        <begin position="133"/>
        <end position="158"/>
    </location>
</feature>
<comment type="similarity">
    <text evidence="1">Belongs to the glycosyl hydrolase 16 family.</text>
</comment>
<evidence type="ECO:0000256" key="1">
    <source>
        <dbReference type="ARBA" id="ARBA00006865"/>
    </source>
</evidence>
<dbReference type="InterPro" id="IPR050546">
    <property type="entry name" value="Glycosyl_Hydrlase_16"/>
</dbReference>
<feature type="chain" id="PRO_5022890656" evidence="3">
    <location>
        <begin position="26"/>
        <end position="472"/>
    </location>
</feature>
<dbReference type="Gene3D" id="2.60.120.200">
    <property type="match status" value="1"/>
</dbReference>
<dbReference type="Proteomes" id="UP000322214">
    <property type="component" value="Chromosome"/>
</dbReference>
<dbReference type="PANTHER" id="PTHR10963:SF55">
    <property type="entry name" value="GLYCOSIDE HYDROLASE FAMILY 16 PROTEIN"/>
    <property type="match status" value="1"/>
</dbReference>
<feature type="compositionally biased region" description="Basic and acidic residues" evidence="2">
    <location>
        <begin position="133"/>
        <end position="155"/>
    </location>
</feature>
<dbReference type="PROSITE" id="PS51762">
    <property type="entry name" value="GH16_2"/>
    <property type="match status" value="1"/>
</dbReference>
<protein>
    <submittedName>
        <fullName evidence="5">Beta-glucanase</fullName>
        <ecNumber evidence="5">3.2.1.73</ecNumber>
    </submittedName>
</protein>
<evidence type="ECO:0000313" key="5">
    <source>
        <dbReference type="EMBL" id="QEG23619.1"/>
    </source>
</evidence>
<keyword evidence="5" id="KW-0378">Hydrolase</keyword>
<dbReference type="AlphaFoldDB" id="A0A5B9PDQ2"/>
<keyword evidence="5" id="KW-0326">Glycosidase</keyword>
<feature type="signal peptide" evidence="3">
    <location>
        <begin position="1"/>
        <end position="25"/>
    </location>
</feature>
<evidence type="ECO:0000313" key="6">
    <source>
        <dbReference type="Proteomes" id="UP000322214"/>
    </source>
</evidence>
<dbReference type="GO" id="GO:0042972">
    <property type="term" value="F:licheninase activity"/>
    <property type="evidence" value="ECO:0007669"/>
    <property type="project" value="UniProtKB-EC"/>
</dbReference>
<dbReference type="EMBL" id="CP042912">
    <property type="protein sequence ID" value="QEG23619.1"/>
    <property type="molecule type" value="Genomic_DNA"/>
</dbReference>
<name>A0A5B9PDQ2_9BACT</name>
<reference evidence="5 6" key="1">
    <citation type="submission" date="2019-08" db="EMBL/GenBank/DDBJ databases">
        <title>Deep-cultivation of Planctomycetes and their phenomic and genomic characterization uncovers novel biology.</title>
        <authorList>
            <person name="Wiegand S."/>
            <person name="Jogler M."/>
            <person name="Boedeker C."/>
            <person name="Pinto D."/>
            <person name="Vollmers J."/>
            <person name="Rivas-Marin E."/>
            <person name="Kohn T."/>
            <person name="Peeters S.H."/>
            <person name="Heuer A."/>
            <person name="Rast P."/>
            <person name="Oberbeckmann S."/>
            <person name="Bunk B."/>
            <person name="Jeske O."/>
            <person name="Meyerdierks A."/>
            <person name="Storesund J.E."/>
            <person name="Kallscheuer N."/>
            <person name="Luecker S."/>
            <person name="Lage O.M."/>
            <person name="Pohl T."/>
            <person name="Merkel B.J."/>
            <person name="Hornburger P."/>
            <person name="Mueller R.-W."/>
            <person name="Bruemmer F."/>
            <person name="Labrenz M."/>
            <person name="Spormann A.M."/>
            <person name="Op den Camp H."/>
            <person name="Overmann J."/>
            <person name="Amann R."/>
            <person name="Jetten M.S.M."/>
            <person name="Mascher T."/>
            <person name="Medema M.H."/>
            <person name="Devos D.P."/>
            <person name="Kaster A.-K."/>
            <person name="Ovreas L."/>
            <person name="Rohde M."/>
            <person name="Galperin M.Y."/>
            <person name="Jogler C."/>
        </authorList>
    </citation>
    <scope>NUCLEOTIDE SEQUENCE [LARGE SCALE GENOMIC DNA]</scope>
    <source>
        <strain evidence="5 6">FC18</strain>
    </source>
</reference>
<evidence type="ECO:0000256" key="3">
    <source>
        <dbReference type="SAM" id="SignalP"/>
    </source>
</evidence>
<evidence type="ECO:0000256" key="2">
    <source>
        <dbReference type="SAM" id="MobiDB-lite"/>
    </source>
</evidence>
<dbReference type="InterPro" id="IPR013320">
    <property type="entry name" value="ConA-like_dom_sf"/>
</dbReference>
<dbReference type="SUPFAM" id="SSF49899">
    <property type="entry name" value="Concanavalin A-like lectins/glucanases"/>
    <property type="match status" value="1"/>
</dbReference>
<dbReference type="STRING" id="980251.GCA_001642875_04433"/>
<accession>A0A5B9PDQ2</accession>
<sequence length="472" mass="52698" precursor="true">MLNFRLATLSAVCAVAVLSQNSLLAQSVSIPDAPMTVVAGQKIDVPVEFEGAEKDILQVQLFDSSWKKVSEGWVNVDSASGTHTFAIDVPADTAAGKGHMWQALLYDNAWKKKKDVLVTNVVVTAAVKGGLKPDSKMKLESEPKAKPKPKKDPKSIPHRKAQLLGDEWLPVLENGKWEIDWADEFDGEGEPEKWFPLLGYDPEAYKAADAKGIRWTGGTEETAWMYSTRSGNHWQNGKGQLVMQIVTNKKESNEMGPKVEAAYLLSGRPVAWDSNEPNGAKWDGKFVSPTEETPLYICARVKSDELVGYSTWFAFWLFTETRAYNGNPTDGTEVDVVEIVKGKKNYLNHCFNVANHWKKGGGSESKQFNTLSKPAALDLVDVTDSEYHVYGIEWTTEKMTCFVDGKPYYTFTENIPTKPVDMMMLLTLEFQKDAWDPDQGDGRVEGPAVSEDENTRVMSKVLVDYVRVYKKK</sequence>
<dbReference type="KEGG" id="mff:MFFC18_35200"/>